<evidence type="ECO:0000313" key="7">
    <source>
        <dbReference type="Proteomes" id="UP000183975"/>
    </source>
</evidence>
<feature type="active site" description="Proton donor/acceptor" evidence="3">
    <location>
        <position position="276"/>
    </location>
</feature>
<dbReference type="InterPro" id="IPR001119">
    <property type="entry name" value="SLH_dom"/>
</dbReference>
<evidence type="ECO:0000256" key="1">
    <source>
        <dbReference type="ARBA" id="ARBA00022737"/>
    </source>
</evidence>
<proteinExistence type="predicted"/>
<dbReference type="PROSITE" id="PS51272">
    <property type="entry name" value="SLH"/>
    <property type="match status" value="2"/>
</dbReference>
<gene>
    <name evidence="6" type="ORF">SAMN02745138_02297</name>
</gene>
<feature type="active site" description="Acyl-thioester intermediate" evidence="3">
    <location>
        <position position="337"/>
    </location>
</feature>
<dbReference type="SUPFAM" id="SSF63817">
    <property type="entry name" value="Sortase"/>
    <property type="match status" value="1"/>
</dbReference>
<evidence type="ECO:0000313" key="6">
    <source>
        <dbReference type="EMBL" id="SHK75613.1"/>
    </source>
</evidence>
<feature type="domain" description="SLH" evidence="5">
    <location>
        <begin position="22"/>
        <end position="85"/>
    </location>
</feature>
<keyword evidence="4" id="KW-0732">Signal</keyword>
<keyword evidence="2" id="KW-0378">Hydrolase</keyword>
<dbReference type="InterPro" id="IPR005754">
    <property type="entry name" value="Sortase"/>
</dbReference>
<evidence type="ECO:0000259" key="5">
    <source>
        <dbReference type="PROSITE" id="PS51272"/>
    </source>
</evidence>
<feature type="signal peptide" evidence="4">
    <location>
        <begin position="1"/>
        <end position="24"/>
    </location>
</feature>
<dbReference type="Pfam" id="PF04203">
    <property type="entry name" value="Sortase"/>
    <property type="match status" value="1"/>
</dbReference>
<keyword evidence="1" id="KW-0677">Repeat</keyword>
<dbReference type="InterPro" id="IPR023365">
    <property type="entry name" value="Sortase_dom-sf"/>
</dbReference>
<keyword evidence="7" id="KW-1185">Reference proteome</keyword>
<dbReference type="AlphaFoldDB" id="A0A1M6V2D4"/>
<dbReference type="InterPro" id="IPR051465">
    <property type="entry name" value="Cell_Envelope_Struct_Comp"/>
</dbReference>
<organism evidence="6 7">
    <name type="scientific">Anaerotignum lactatifermentans DSM 14214</name>
    <dbReference type="NCBI Taxonomy" id="1121323"/>
    <lineage>
        <taxon>Bacteria</taxon>
        <taxon>Bacillati</taxon>
        <taxon>Bacillota</taxon>
        <taxon>Clostridia</taxon>
        <taxon>Lachnospirales</taxon>
        <taxon>Anaerotignaceae</taxon>
        <taxon>Anaerotignum</taxon>
    </lineage>
</organism>
<feature type="domain" description="SLH" evidence="5">
    <location>
        <begin position="86"/>
        <end position="145"/>
    </location>
</feature>
<dbReference type="CDD" id="cd06166">
    <property type="entry name" value="Sortase_D_2"/>
    <property type="match status" value="1"/>
</dbReference>
<dbReference type="Proteomes" id="UP000183975">
    <property type="component" value="Unassembled WGS sequence"/>
</dbReference>
<dbReference type="PANTHER" id="PTHR43308">
    <property type="entry name" value="OUTER MEMBRANE PROTEIN ALPHA-RELATED"/>
    <property type="match status" value="1"/>
</dbReference>
<dbReference type="Gene3D" id="2.40.260.10">
    <property type="entry name" value="Sortase"/>
    <property type="match status" value="1"/>
</dbReference>
<dbReference type="GO" id="GO:0016787">
    <property type="term" value="F:hydrolase activity"/>
    <property type="evidence" value="ECO:0007669"/>
    <property type="project" value="UniProtKB-KW"/>
</dbReference>
<dbReference type="PANTHER" id="PTHR43308:SF5">
    <property type="entry name" value="S-LAYER PROTEIN _ PEPTIDOGLYCAN ENDO-BETA-N-ACETYLGLUCOSAMINIDASE"/>
    <property type="match status" value="1"/>
</dbReference>
<accession>A0A1M6V2D4</accession>
<dbReference type="OrthoDB" id="174569at2"/>
<dbReference type="InterPro" id="IPR042000">
    <property type="entry name" value="Sortase_D_2"/>
</dbReference>
<dbReference type="NCBIfam" id="TIGR01076">
    <property type="entry name" value="sortase_fam"/>
    <property type="match status" value="1"/>
</dbReference>
<dbReference type="RefSeq" id="WP_072851928.1">
    <property type="nucleotide sequence ID" value="NZ_FRAH01000043.1"/>
</dbReference>
<name>A0A1M6V2D4_9FIRM</name>
<evidence type="ECO:0000256" key="4">
    <source>
        <dbReference type="SAM" id="SignalP"/>
    </source>
</evidence>
<evidence type="ECO:0000256" key="3">
    <source>
        <dbReference type="PIRSR" id="PIRSR605754-1"/>
    </source>
</evidence>
<evidence type="ECO:0000256" key="2">
    <source>
        <dbReference type="ARBA" id="ARBA00022801"/>
    </source>
</evidence>
<dbReference type="EMBL" id="FRAH01000043">
    <property type="protein sequence ID" value="SHK75613.1"/>
    <property type="molecule type" value="Genomic_DNA"/>
</dbReference>
<protein>
    <submittedName>
        <fullName evidence="6">LPXTG-site transpeptidase (Sortase) family protein</fullName>
    </submittedName>
</protein>
<reference evidence="6 7" key="1">
    <citation type="submission" date="2016-11" db="EMBL/GenBank/DDBJ databases">
        <authorList>
            <person name="Jaros S."/>
            <person name="Januszkiewicz K."/>
            <person name="Wedrychowicz H."/>
        </authorList>
    </citation>
    <scope>NUCLEOTIDE SEQUENCE [LARGE SCALE GENOMIC DNA]</scope>
    <source>
        <strain evidence="6 7">DSM 14214</strain>
    </source>
</reference>
<dbReference type="Pfam" id="PF00395">
    <property type="entry name" value="SLH"/>
    <property type="match status" value="3"/>
</dbReference>
<sequence>MKRFKWLIAISLTFVALIPTPAFAATYTDIAGHTDEAYITEYSSYGLVSGYPDGTFRPDATITRAETVALLDKLELYPITQKDSSFTDVLPTDWFYPYIDSAVKSGVVSGYEGNIFLPQNEITRFEAISIVSRLVRSENYNSVQLPYSDSEDIPLWVNTSVRNLYAADVIDTYPENKINGSTHITRAEMIRMLDKAMKTYDFDTSRVSQTTLENYTNPQATATEIPHDILGYLTIESIGISKFPVKDGADLETIKTAIGHFSETPIWDGNVGFCAHNRDYKYDFRNLKNIAVGDTVTYETRFGTRNYQVTVIKPIAETDWSDITAAVEQNTLTMVTCIEEQPTKRLLVQAVQK</sequence>
<feature type="chain" id="PRO_5012861765" evidence="4">
    <location>
        <begin position="25"/>
        <end position="353"/>
    </location>
</feature>